<dbReference type="Proteomes" id="UP000439903">
    <property type="component" value="Unassembled WGS sequence"/>
</dbReference>
<gene>
    <name evidence="1" type="ORF">F8M41_010606</name>
</gene>
<proteinExistence type="predicted"/>
<evidence type="ECO:0000313" key="2">
    <source>
        <dbReference type="Proteomes" id="UP000439903"/>
    </source>
</evidence>
<keyword evidence="2" id="KW-1185">Reference proteome</keyword>
<accession>A0A8H4B447</accession>
<sequence>MTKYEDEIHHQQTTIPQDDKTNNCRRMQATLANDEMPIETPHVDINGGTNNDDQEAQLTINGDTNIER</sequence>
<organism evidence="1 2">
    <name type="scientific">Gigaspora margarita</name>
    <dbReference type="NCBI Taxonomy" id="4874"/>
    <lineage>
        <taxon>Eukaryota</taxon>
        <taxon>Fungi</taxon>
        <taxon>Fungi incertae sedis</taxon>
        <taxon>Mucoromycota</taxon>
        <taxon>Glomeromycotina</taxon>
        <taxon>Glomeromycetes</taxon>
        <taxon>Diversisporales</taxon>
        <taxon>Gigasporaceae</taxon>
        <taxon>Gigaspora</taxon>
    </lineage>
</organism>
<evidence type="ECO:0000313" key="1">
    <source>
        <dbReference type="EMBL" id="KAF0558077.1"/>
    </source>
</evidence>
<name>A0A8H4B447_GIGMA</name>
<dbReference type="EMBL" id="WTPW01000023">
    <property type="protein sequence ID" value="KAF0558077.1"/>
    <property type="molecule type" value="Genomic_DNA"/>
</dbReference>
<protein>
    <submittedName>
        <fullName evidence="1">Uncharacterized protein</fullName>
    </submittedName>
</protein>
<comment type="caution">
    <text evidence="1">The sequence shown here is derived from an EMBL/GenBank/DDBJ whole genome shotgun (WGS) entry which is preliminary data.</text>
</comment>
<dbReference type="AlphaFoldDB" id="A0A8H4B447"/>
<reference evidence="1 2" key="1">
    <citation type="journal article" date="2019" name="Environ. Microbiol.">
        <title>At the nexus of three kingdoms: the genome of the mycorrhizal fungus Gigaspora margarita provides insights into plant, endobacterial and fungal interactions.</title>
        <authorList>
            <person name="Venice F."/>
            <person name="Ghignone S."/>
            <person name="Salvioli di Fossalunga A."/>
            <person name="Amselem J."/>
            <person name="Novero M."/>
            <person name="Xianan X."/>
            <person name="Sedzielewska Toro K."/>
            <person name="Morin E."/>
            <person name="Lipzen A."/>
            <person name="Grigoriev I.V."/>
            <person name="Henrissat B."/>
            <person name="Martin F.M."/>
            <person name="Bonfante P."/>
        </authorList>
    </citation>
    <scope>NUCLEOTIDE SEQUENCE [LARGE SCALE GENOMIC DNA]</scope>
    <source>
        <strain evidence="1 2">BEG34</strain>
    </source>
</reference>